<evidence type="ECO:0000256" key="1">
    <source>
        <dbReference type="SAM" id="MobiDB-lite"/>
    </source>
</evidence>
<reference evidence="3" key="1">
    <citation type="submission" date="2021-06" db="EMBL/GenBank/DDBJ databases">
        <authorList>
            <person name="Rolland C."/>
        </authorList>
    </citation>
    <scope>NUCLEOTIDE SEQUENCE</scope>
    <source>
        <strain evidence="3">347.936635</strain>
    </source>
</reference>
<dbReference type="GO" id="GO:0005524">
    <property type="term" value="F:ATP binding"/>
    <property type="evidence" value="ECO:0007669"/>
    <property type="project" value="InterPro"/>
</dbReference>
<accession>A0A8F8KKZ1</accession>
<dbReference type="EMBL" id="MZ420154">
    <property type="protein sequence ID" value="QYA18598.1"/>
    <property type="molecule type" value="Genomic_DNA"/>
</dbReference>
<organism evidence="3">
    <name type="scientific">Clandestinovirus</name>
    <dbReference type="NCBI Taxonomy" id="2831644"/>
    <lineage>
        <taxon>Viruses</taxon>
    </lineage>
</organism>
<dbReference type="SMART" id="SM00220">
    <property type="entry name" value="S_TKc"/>
    <property type="match status" value="1"/>
</dbReference>
<dbReference type="SUPFAM" id="SSF56112">
    <property type="entry name" value="Protein kinase-like (PK-like)"/>
    <property type="match status" value="1"/>
</dbReference>
<evidence type="ECO:0000313" key="3">
    <source>
        <dbReference type="EMBL" id="QYA18598.1"/>
    </source>
</evidence>
<proteinExistence type="predicted"/>
<feature type="domain" description="Protein kinase" evidence="2">
    <location>
        <begin position="108"/>
        <end position="534"/>
    </location>
</feature>
<name>A0A8F8KKZ1_9VIRU</name>
<protein>
    <submittedName>
        <fullName evidence="3">Serine/threonine kinase</fullName>
    </submittedName>
</protein>
<dbReference type="InterPro" id="IPR000719">
    <property type="entry name" value="Prot_kinase_dom"/>
</dbReference>
<keyword evidence="3" id="KW-0808">Transferase</keyword>
<dbReference type="PROSITE" id="PS50011">
    <property type="entry name" value="PROTEIN_KINASE_DOM"/>
    <property type="match status" value="1"/>
</dbReference>
<feature type="region of interest" description="Disordered" evidence="1">
    <location>
        <begin position="1"/>
        <end position="59"/>
    </location>
</feature>
<gene>
    <name evidence="3" type="ORF">KOM_12_329</name>
</gene>
<feature type="compositionally biased region" description="Basic and acidic residues" evidence="1">
    <location>
        <begin position="1"/>
        <end position="18"/>
    </location>
</feature>
<evidence type="ECO:0000259" key="2">
    <source>
        <dbReference type="PROSITE" id="PS50011"/>
    </source>
</evidence>
<keyword evidence="3" id="KW-0418">Kinase</keyword>
<dbReference type="Gene3D" id="1.10.510.10">
    <property type="entry name" value="Transferase(Phosphotransferase) domain 1"/>
    <property type="match status" value="1"/>
</dbReference>
<sequence>MSTSHQHDRREPNSKAEEVESLGENQRICDSWIDDYSGSNDASEGNEEEDEFIWSSDKSTEDDRQYPLIPLDASRLIYCFERSRFDGLMDVTVKEVQEPILAKITRMQKRATLLGMGVQGSAYLIKNSTGRDPRSSGFGSSGTESSFVIKTISLSPQEWIRAKNKQCMIQRVHNHVNFLMMDFWLREMCISSMAHQLVISQKSPHLLKYHWFATGEFPSLAHVSDSTETRPQAMIAMEKASGTSIELLNWSKNEPTLTEWQTKIRFGDIHRFSVFAFQTLQGLAAVQCKYKVMHRDLHMANVFIQKAGEGYNGNVFNKTSWVDYHFDIPTRTNSGTIAWKSHVYSLPNEGYSIKIADWGLAVSYASQSIISTKKKIGAYDPMYDVLKIMSSWYRSKKYLARVFLMSDIEDVLYDLVQSFLTVIDYNVNREVFTAKRMSERTRVLSYFFDGIPDTHATNASPEPLSATSTIPVLKNEHAIVVKSKNVGWELPQKEKTSTRTLAQYHFPDVFKRHHYFYQPDERLKDGKARLHYFPRCHALQAGNNNAVNIITNATCFNNWTIPRQGARVASLTRFDYQL</sequence>
<dbReference type="InterPro" id="IPR011009">
    <property type="entry name" value="Kinase-like_dom_sf"/>
</dbReference>
<dbReference type="GO" id="GO:0004672">
    <property type="term" value="F:protein kinase activity"/>
    <property type="evidence" value="ECO:0007669"/>
    <property type="project" value="InterPro"/>
</dbReference>